<gene>
    <name evidence="2" type="ORF">SAMN03097694_4968</name>
</gene>
<name>A0AB38CEM7_9BURK</name>
<dbReference type="Proteomes" id="UP000182489">
    <property type="component" value="Unassembled WGS sequence"/>
</dbReference>
<feature type="domain" description="Haemin-degrading HemS/ChuX" evidence="1">
    <location>
        <begin position="37"/>
        <end position="171"/>
    </location>
</feature>
<dbReference type="AlphaFoldDB" id="A0AB38CEM7"/>
<dbReference type="GO" id="GO:0006826">
    <property type="term" value="P:iron ion transport"/>
    <property type="evidence" value="ECO:0007669"/>
    <property type="project" value="InterPro"/>
</dbReference>
<dbReference type="CDD" id="cd16830">
    <property type="entry name" value="HemS-like_N"/>
    <property type="match status" value="1"/>
</dbReference>
<feature type="domain" description="Haemin-degrading HemS/ChuX" evidence="1">
    <location>
        <begin position="224"/>
        <end position="354"/>
    </location>
</feature>
<proteinExistence type="predicted"/>
<evidence type="ECO:0000313" key="3">
    <source>
        <dbReference type="Proteomes" id="UP000182489"/>
    </source>
</evidence>
<dbReference type="CDD" id="cd16831">
    <property type="entry name" value="HemS-like_C"/>
    <property type="match status" value="1"/>
</dbReference>
<dbReference type="Pfam" id="PF05171">
    <property type="entry name" value="HemS"/>
    <property type="match status" value="2"/>
</dbReference>
<evidence type="ECO:0000259" key="1">
    <source>
        <dbReference type="Pfam" id="PF05171"/>
    </source>
</evidence>
<sequence>MSSMPPICNTELVSSEFTRLRREKKARHRDIAEELGISEGELIAAHAGLSLANGALLGAERLRADWPAIIAALEPLGEVMALTRNASCVHEKTGVYRQASHNNHVGLVLGGDIDLRVFYRQWAHGFAVREMGEKEVQRSLQFFDAAGQAVHKIFLKPQSDIAAYDALVAHFADAHQEAGIAVKAPAPPPAELPDAQIDVAGFRAAWADLRDTHEFFTMLKKYSVSRLQGLRLAEARFVQQLDKSCVLDLLKDAALEKVSIMAFVGNAGMIQIHSGPVHKIAVMGPWINILDTRFNLHLREDHIASAWVVKKPTVDGLVTSVELFDAKGDTIVMFFGERKPGVHELCEWRHIVDRVAQEGELCAA</sequence>
<dbReference type="Gene3D" id="3.40.1570.10">
    <property type="entry name" value="HemS/ChuS/ChuX like domains"/>
    <property type="match status" value="2"/>
</dbReference>
<reference evidence="2 3" key="1">
    <citation type="submission" date="2016-11" db="EMBL/GenBank/DDBJ databases">
        <authorList>
            <person name="Varghese N."/>
            <person name="Submissions S."/>
        </authorList>
    </citation>
    <scope>NUCLEOTIDE SEQUENCE [LARGE SCALE GENOMIC DNA]</scope>
    <source>
        <strain evidence="2 3">NFR18</strain>
    </source>
</reference>
<comment type="caution">
    <text evidence="2">The sequence shown here is derived from an EMBL/GenBank/DDBJ whole genome shotgun (WGS) entry which is preliminary data.</text>
</comment>
<accession>A0AB38CEM7</accession>
<organism evidence="2 3">
    <name type="scientific">Janthinobacterium lividum</name>
    <dbReference type="NCBI Taxonomy" id="29581"/>
    <lineage>
        <taxon>Bacteria</taxon>
        <taxon>Pseudomonadati</taxon>
        <taxon>Pseudomonadota</taxon>
        <taxon>Betaproteobacteria</taxon>
        <taxon>Burkholderiales</taxon>
        <taxon>Oxalobacteraceae</taxon>
        <taxon>Janthinobacterium</taxon>
    </lineage>
</organism>
<dbReference type="EMBL" id="FPKH01000007">
    <property type="protein sequence ID" value="SFY19153.1"/>
    <property type="molecule type" value="Genomic_DNA"/>
</dbReference>
<protein>
    <submittedName>
        <fullName evidence="2">Hemin transport protein</fullName>
    </submittedName>
</protein>
<dbReference type="InterPro" id="IPR007845">
    <property type="entry name" value="HemS/ChuX_dom"/>
</dbReference>
<dbReference type="SUPFAM" id="SSF144064">
    <property type="entry name" value="Heme iron utilization protein-like"/>
    <property type="match status" value="1"/>
</dbReference>
<dbReference type="InterPro" id="IPR053733">
    <property type="entry name" value="Heme_Transport_Util_sf"/>
</dbReference>
<evidence type="ECO:0000313" key="2">
    <source>
        <dbReference type="EMBL" id="SFY19153.1"/>
    </source>
</evidence>